<keyword evidence="7" id="KW-1185">Reference proteome</keyword>
<dbReference type="AlphaFoldDB" id="A0A1A6H445"/>
<evidence type="ECO:0000313" key="7">
    <source>
        <dbReference type="Proteomes" id="UP000092124"/>
    </source>
</evidence>
<dbReference type="InterPro" id="IPR040878">
    <property type="entry name" value="IL-40-like_Ig"/>
</dbReference>
<keyword evidence="1 4" id="KW-0732">Signal</keyword>
<dbReference type="PROSITE" id="PS51257">
    <property type="entry name" value="PROKAR_LIPOPROTEIN"/>
    <property type="match status" value="1"/>
</dbReference>
<dbReference type="Proteomes" id="UP000092124">
    <property type="component" value="Unassembled WGS sequence"/>
</dbReference>
<name>A0A1A6H445_NEOLE</name>
<feature type="domain" description="IL-40-like Ig" evidence="5">
    <location>
        <begin position="25"/>
        <end position="117"/>
    </location>
</feature>
<organism evidence="6 7">
    <name type="scientific">Neotoma lepida</name>
    <name type="common">Desert woodrat</name>
    <dbReference type="NCBI Taxonomy" id="56216"/>
    <lineage>
        <taxon>Eukaryota</taxon>
        <taxon>Metazoa</taxon>
        <taxon>Chordata</taxon>
        <taxon>Craniata</taxon>
        <taxon>Vertebrata</taxon>
        <taxon>Euteleostomi</taxon>
        <taxon>Mammalia</taxon>
        <taxon>Eutheria</taxon>
        <taxon>Euarchontoglires</taxon>
        <taxon>Glires</taxon>
        <taxon>Rodentia</taxon>
        <taxon>Myomorpha</taxon>
        <taxon>Muroidea</taxon>
        <taxon>Cricetidae</taxon>
        <taxon>Neotominae</taxon>
        <taxon>Neotoma</taxon>
    </lineage>
</organism>
<evidence type="ECO:0000256" key="2">
    <source>
        <dbReference type="ARBA" id="ARBA00023180"/>
    </source>
</evidence>
<gene>
    <name evidence="6" type="ORF">A6R68_12035</name>
</gene>
<sequence length="280" mass="29922">MRLLWLLFLAILAACSFSGEQTEDVTIAYKVLEIYPQSRLVLITCDIPEAPRPITYSLIASGGVLVTKRVVLDYKPASFKINITLKSSPDLLTYSCQAASHLGTYGPSTKLQMYWELWAKPVSQLQADLTLYDGDSGPTVALSCLASSGSPPIIYRLVGKDGRVHAQQRPVHGKAANFSIPLSQMSGWFHCEAANSVSVDSSARILLPPGEKALPGLEQGLQCVQEGGQSWGTAGPVTAQSRPTQAPYHPTGELPLTATCMLAGSLVSIAAIGFGMLRST</sequence>
<feature type="chain" id="PRO_5008346078" description="IL-40-like Ig domain-containing protein" evidence="4">
    <location>
        <begin position="19"/>
        <end position="280"/>
    </location>
</feature>
<feature type="non-terminal residue" evidence="6">
    <location>
        <position position="280"/>
    </location>
</feature>
<keyword evidence="3" id="KW-1133">Transmembrane helix</keyword>
<reference evidence="6 7" key="1">
    <citation type="submission" date="2016-06" db="EMBL/GenBank/DDBJ databases">
        <title>The Draft Genome Sequence and Annotation of the Desert Woodrat Neotoma lepida.</title>
        <authorList>
            <person name="Campbell M."/>
            <person name="Oakeson K.F."/>
            <person name="Yandell M."/>
            <person name="Halpert J.R."/>
            <person name="Dearing D."/>
        </authorList>
    </citation>
    <scope>NUCLEOTIDE SEQUENCE [LARGE SCALE GENOMIC DNA]</scope>
    <source>
        <strain evidence="6">417</strain>
        <tissue evidence="6">Liver</tissue>
    </source>
</reference>
<evidence type="ECO:0000256" key="1">
    <source>
        <dbReference type="ARBA" id="ARBA00022729"/>
    </source>
</evidence>
<keyword evidence="2" id="KW-0325">Glycoprotein</keyword>
<feature type="signal peptide" evidence="4">
    <location>
        <begin position="1"/>
        <end position="18"/>
    </location>
</feature>
<evidence type="ECO:0000259" key="5">
    <source>
        <dbReference type="Pfam" id="PF17736"/>
    </source>
</evidence>
<evidence type="ECO:0000256" key="3">
    <source>
        <dbReference type="SAM" id="Phobius"/>
    </source>
</evidence>
<dbReference type="EMBL" id="LZPO01046803">
    <property type="protein sequence ID" value="OBS73358.1"/>
    <property type="molecule type" value="Genomic_DNA"/>
</dbReference>
<keyword evidence="3" id="KW-0472">Membrane</keyword>
<dbReference type="Pfam" id="PF17736">
    <property type="entry name" value="Ig_C17orf99"/>
    <property type="match status" value="2"/>
</dbReference>
<feature type="domain" description="IL-40-like Ig" evidence="5">
    <location>
        <begin position="121"/>
        <end position="211"/>
    </location>
</feature>
<comment type="caution">
    <text evidence="6">The sequence shown here is derived from an EMBL/GenBank/DDBJ whole genome shotgun (WGS) entry which is preliminary data.</text>
</comment>
<protein>
    <recommendedName>
        <fullName evidence="5">IL-40-like Ig domain-containing protein</fullName>
    </recommendedName>
</protein>
<accession>A0A1A6H445</accession>
<evidence type="ECO:0000313" key="6">
    <source>
        <dbReference type="EMBL" id="OBS73358.1"/>
    </source>
</evidence>
<proteinExistence type="predicted"/>
<dbReference type="OrthoDB" id="9524734at2759"/>
<feature type="transmembrane region" description="Helical" evidence="3">
    <location>
        <begin position="254"/>
        <end position="277"/>
    </location>
</feature>
<keyword evidence="3" id="KW-0812">Transmembrane</keyword>
<evidence type="ECO:0000256" key="4">
    <source>
        <dbReference type="SAM" id="SignalP"/>
    </source>
</evidence>